<feature type="binding site" evidence="6 7">
    <location>
        <position position="117"/>
    </location>
    <ligand>
        <name>Zn(2+)</name>
        <dbReference type="ChEBI" id="CHEBI:29105"/>
        <label>1</label>
    </ligand>
</feature>
<keyword evidence="6 7" id="KW-0479">Metal-binding</keyword>
<feature type="compositionally biased region" description="Basic and acidic residues" evidence="2">
    <location>
        <begin position="1753"/>
        <end position="1762"/>
    </location>
</feature>
<feature type="binding site" evidence="6 7">
    <location>
        <position position="743"/>
    </location>
    <ligand>
        <name>Zn(2+)</name>
        <dbReference type="ChEBI" id="CHEBI:29105"/>
        <label>3</label>
    </ligand>
</feature>
<organism evidence="4 5">
    <name type="scientific">Desulfonema magnum</name>
    <dbReference type="NCBI Taxonomy" id="45655"/>
    <lineage>
        <taxon>Bacteria</taxon>
        <taxon>Pseudomonadati</taxon>
        <taxon>Thermodesulfobacteriota</taxon>
        <taxon>Desulfobacteria</taxon>
        <taxon>Desulfobacterales</taxon>
        <taxon>Desulfococcaceae</taxon>
        <taxon>Desulfonema</taxon>
    </lineage>
</organism>
<feature type="binding site" evidence="6 7">
    <location>
        <position position="748"/>
    </location>
    <ligand>
        <name>Zn(2+)</name>
        <dbReference type="ChEBI" id="CHEBI:29105"/>
        <label>3</label>
    </ligand>
</feature>
<dbReference type="NCBIfam" id="NF041225">
    <property type="entry name" value="Cas_III-E_gRAMP"/>
    <property type="match status" value="1"/>
</dbReference>
<evidence type="ECO:0007829" key="7">
    <source>
        <dbReference type="PDB" id="7ZOQ"/>
    </source>
</evidence>
<dbReference type="RefSeq" id="WP_207678649.1">
    <property type="nucleotide sequence ID" value="NZ_CP061800.1"/>
</dbReference>
<evidence type="ECO:0007829" key="6">
    <source>
        <dbReference type="PDB" id="7ZOL"/>
    </source>
</evidence>
<feature type="binding site" evidence="6 7">
    <location>
        <position position="496"/>
    </location>
    <ligand>
        <name>Zn(2+)</name>
        <dbReference type="ChEBI" id="CHEBI:29105"/>
        <label>2</label>
    </ligand>
</feature>
<dbReference type="PDB" id="7ZOQ">
    <property type="method" value="EM"/>
    <property type="resolution" value="3.20 A"/>
    <property type="chains" value="B=1-1785"/>
</dbReference>
<feature type="binding site" evidence="6 7">
    <location>
        <position position="83"/>
    </location>
    <ligand>
        <name>Zn(2+)</name>
        <dbReference type="ChEBI" id="CHEBI:29105"/>
        <label>1</label>
    </ligand>
</feature>
<accession>A0A975GRY4</accession>
<gene>
    <name evidence="4" type="ORF">dnm_065090</name>
</gene>
<feature type="region of interest" description="Disordered" evidence="2">
    <location>
        <begin position="392"/>
        <end position="416"/>
    </location>
</feature>
<dbReference type="GO" id="GO:0051607">
    <property type="term" value="P:defense response to virus"/>
    <property type="evidence" value="ECO:0007669"/>
    <property type="project" value="UniProtKB-KW"/>
</dbReference>
<feature type="binding site" evidence="6 7">
    <location>
        <position position="126"/>
    </location>
    <ligand>
        <name>Zn(2+)</name>
        <dbReference type="ChEBI" id="CHEBI:29105"/>
        <label>1</label>
    </ligand>
</feature>
<feature type="domain" description="CRISPR type III-associated protein" evidence="3">
    <location>
        <begin position="1512"/>
        <end position="1678"/>
    </location>
</feature>
<keyword evidence="5" id="KW-1185">Reference proteome</keyword>
<evidence type="ECO:0000256" key="2">
    <source>
        <dbReference type="SAM" id="MobiDB-lite"/>
    </source>
</evidence>
<keyword evidence="1" id="KW-0051">Antiviral defense</keyword>
<proteinExistence type="evidence at protein level"/>
<protein>
    <submittedName>
        <fullName evidence="4">CRISPR type III-associated protein domain-containing protein</fullName>
    </submittedName>
</protein>
<dbReference type="PANTHER" id="PTHR35579">
    <property type="entry name" value="CRISPR SYSTEM CMS ENDORIBONUCLEASE CSM3"/>
    <property type="match status" value="1"/>
</dbReference>
<evidence type="ECO:0000313" key="5">
    <source>
        <dbReference type="Proteomes" id="UP000663722"/>
    </source>
</evidence>
<evidence type="ECO:0000313" key="4">
    <source>
        <dbReference type="EMBL" id="QTA90448.1"/>
    </source>
</evidence>
<feature type="binding site" evidence="6 7">
    <location>
        <position position="484"/>
    </location>
    <ligand>
        <name>Zn(2+)</name>
        <dbReference type="ChEBI" id="CHEBI:29105"/>
        <label>2</label>
    </ligand>
</feature>
<feature type="domain" description="CRISPR type III-associated protein" evidence="3">
    <location>
        <begin position="716"/>
        <end position="852"/>
    </location>
</feature>
<reference evidence="6 7" key="2">
    <citation type="journal article" date="2023" name="Nat. Struct. Mol. Biol.">
        <title>Structural insights into the regulation of Cas7-11 by TPR-CHAT.</title>
        <authorList>
            <person name="Ekundayo B."/>
            <person name="Torre D."/>
            <person name="Beckert B."/>
            <person name="Nazarov S."/>
            <person name="Myasnikov A."/>
            <person name="Stahlberg H."/>
            <person name="Ni D."/>
        </authorList>
    </citation>
    <scope>STRUCTURE BY ELECTRON MICROSCOPY (3.03 ANGSTROMS) IN COMPLEX WITH ZN(2+)</scope>
</reference>
<keyword evidence="6 7" id="KW-0002">3D-structure</keyword>
<feature type="binding site" evidence="6 7">
    <location>
        <position position="745"/>
    </location>
    <ligand>
        <name>Zn(2+)</name>
        <dbReference type="ChEBI" id="CHEBI:29105"/>
        <label>3</label>
    </ligand>
</feature>
<dbReference type="Proteomes" id="UP000663722">
    <property type="component" value="Chromosome"/>
</dbReference>
<dbReference type="InterPro" id="IPR005537">
    <property type="entry name" value="RAMP_III_fam"/>
</dbReference>
<feature type="region of interest" description="Disordered" evidence="2">
    <location>
        <begin position="1741"/>
        <end position="1762"/>
    </location>
</feature>
<dbReference type="SMR" id="A0A975GRY4"/>
<sequence>MQHIIPLTITFLESFRVIEWHKSSDRNSLRFLRGYAYARWHRSLKNNKGRPYITGTLVRSAIIRAAEELLWLNDGNYKGAICCPGEFNGSNAKVFREGKARRLRRRQTLTWPTKCACHEKEPCPFCLLLGRYEKSSKTSKSPVLNNVNFSNFNVLGKEKEFLNIEDVADMRVVNRVDQQSGKAEDFFNIWEITDGAWKIFRGEIQVSDKGWSDEENFSKFLTLLKGASVLVDKISGGLCYLTLDKPELAELPAVKTEKDVLEPGDDASVLEISRPPYWNNMLNLAGTISEAFEREDKLVHLRLFADTVRELRRSDIETLDLPKGHADRLGKPSDHFIWDIEINKKVKLRNWLFWIFNEFRDTYAYFDWRTFCEALGQALYLEAKKQVPNQFSSERPVGATPAMEVKTPEHDPGRAAQGPRYEWLIKGELVSQTPFFFGWSTEADNREHTNLKLLAARDGRLRLPLSVLRGILRRDIKVVLDNKCRAELAMKQPCSCPVCNLMKKITIRDSFSSNYAEPPKIRHKIRLDPKSGTVAKGALFDSEVGPRGVVFPFELRLRSADDTLPQALKTVFSWWQQGTVSFSGDAGTGKGIFCLRNLKSIRWDLKTEMDKYAATLGGRKTPVGKWDKCHIPDDKTYPWVKETVEISVCSPFITKDPVNSLIDSAGYDAICYTTVDLEKSENINSLPESEISLLFEMFDLQYPMSYLFPNKDIYLLKGESFRGMLRTAVGRGENLLLREHEDCSCTLCRIFGNEHNAGKIRVEDFIIQGEPRTKLVDRVAIDRFTAGAKDKFKFDAAPIVGTPTNKLKFRGNIWIHRDLDGLACESLKLALEDIENGLYPFGGLGNAGFGWVNYNPLSHPAQEENKADFSLTKKMELNWSMKELSTDKIYWPHYFLPFGKKVLREKTPPSHACIDENEDSELYSGKIVCTLETRTPLIIPDSEFQGEEHKSYDFFNLNGELCIPGSEIRGMISSVFEALTNSCMRIFDEKKRLSWRMNPNKKDKKNNNRRELDDFIPGRVTNDRKMEEMKEYRYPFYDQAITANDKQNKYFDQWEATIELTDESLEKLKAEKILQSVLDALRPLTKKKEKYKNTETFVFDLKKFIGKIDDNQQMISEALERGKVRLTGNSLKQISKTKKIPRQILNQLKGLKDNTYENREQFISVLKTTVRGINDEQISLILDNIDEDVRLTDLSLTKIRKAKVPQTLVDMLADLKKDEPYKNEKEFLSEFKKKMGEIIGLILKHAAKTGGDVPRYNHPTPTDKMLLSLAAYNRNHKHENGKAEYRIVKPKHNLKVDFMFAVTPFENPFKGYNPAAVVEEPVGGYLKVSGPNKIEKVKKVNPNSVSVRDDKNQEIIHNGVYLRKITVANAKSKNKLRERLVPEFAWYDKDSEAAYAMTKRCERVFVEIGAKPIPIQPSAREKFKILTQEYQKNAKQQKTPEAFQTILPKDGELRPGDLVYFREDKKTNTVTDIIPVRISRTVDDEVLARKIPDDVGDVRPCVREILDKEKQKEIADAGVKEVFQHHPDGLCPACSLFGTTFYKGRIAFGFAFHKDKDPELANNGKHITLPLLERPRPTWSMPKKESRVPGRKFYVHHQGWERVIKHSNLDESDPNATKQTVNNRSVQAIKEEQKFQFEVRFENLREWELGLLVYVLQLEPQFAHKLGMGKALGFGSVRIRVGEIHSGPKELDESRLVSSAMKKMEEIWDRDKNVLEKLFRLLYFNESKDIKVRYPKLQKEKEEEEEESGYMELAKEEYQPEQRRNKLTNPWEGWGNILKKPAILI</sequence>
<evidence type="ECO:0000256" key="1">
    <source>
        <dbReference type="ARBA" id="ARBA00023118"/>
    </source>
</evidence>
<feature type="binding site" evidence="6 7">
    <location>
        <position position="1531"/>
    </location>
    <ligand>
        <name>Zn(2+)</name>
        <dbReference type="ChEBI" id="CHEBI:29105"/>
        <label>4</label>
    </ligand>
</feature>
<dbReference type="InterPro" id="IPR052216">
    <property type="entry name" value="CRISPR_Csm3_endoribonuclease"/>
</dbReference>
<dbReference type="KEGG" id="dmm:dnm_065090"/>
<dbReference type="PANTHER" id="PTHR35579:SF6">
    <property type="entry name" value="DUF324 DOMAIN-CONTAINING PROTEIN"/>
    <property type="match status" value="1"/>
</dbReference>
<dbReference type="EMBL" id="CP061800">
    <property type="protein sequence ID" value="QTA90448.1"/>
    <property type="molecule type" value="Genomic_DNA"/>
</dbReference>
<feature type="binding site" evidence="6 7">
    <location>
        <position position="499"/>
    </location>
    <ligand>
        <name>Zn(2+)</name>
        <dbReference type="ChEBI" id="CHEBI:29105"/>
        <label>2</label>
    </ligand>
</feature>
<dbReference type="Pfam" id="PF03787">
    <property type="entry name" value="RAMPs"/>
    <property type="match status" value="2"/>
</dbReference>
<feature type="binding site" evidence="6 7">
    <location>
        <position position="494"/>
    </location>
    <ligand>
        <name>Zn(2+)</name>
        <dbReference type="ChEBI" id="CHEBI:29105"/>
        <label>2</label>
    </ligand>
</feature>
<feature type="binding site" evidence="6 7">
    <location>
        <position position="983"/>
    </location>
    <ligand>
        <name>Zn(2+)</name>
        <dbReference type="ChEBI" id="CHEBI:29105"/>
        <label>4</label>
    </ligand>
</feature>
<evidence type="ECO:0000259" key="3">
    <source>
        <dbReference type="Pfam" id="PF03787"/>
    </source>
</evidence>
<dbReference type="PDB" id="7ZOL">
    <property type="method" value="EM"/>
    <property type="resolution" value="3.03 A"/>
    <property type="chains" value="B=1-1785"/>
</dbReference>
<dbReference type="CDD" id="cd09726">
    <property type="entry name" value="RAMP_I_III"/>
    <property type="match status" value="1"/>
</dbReference>
<keyword evidence="6 7" id="KW-0862">Zinc</keyword>
<feature type="binding site" evidence="6 7">
    <location>
        <position position="1534"/>
    </location>
    <ligand>
        <name>Zn(2+)</name>
        <dbReference type="ChEBI" id="CHEBI:29105"/>
        <label>4</label>
    </ligand>
</feature>
<name>A0A975GRY4_9BACT</name>
<feature type="binding site" evidence="6 7">
    <location>
        <position position="1501"/>
    </location>
    <ligand>
        <name>Zn(2+)</name>
        <dbReference type="ChEBI" id="CHEBI:29105"/>
        <label>4</label>
    </ligand>
</feature>
<feature type="binding site" evidence="6 7">
    <location>
        <position position="123"/>
    </location>
    <ligand>
        <name>Zn(2+)</name>
        <dbReference type="ChEBI" id="CHEBI:29105"/>
        <label>1</label>
    </ligand>
</feature>
<feature type="binding site" evidence="7">
    <location>
        <position position="740"/>
    </location>
    <ligand>
        <name>Zn(2+)</name>
        <dbReference type="ChEBI" id="CHEBI:29105"/>
        <label>3</label>
    </ligand>
</feature>
<reference evidence="4" key="1">
    <citation type="journal article" date="2021" name="Microb. Physiol.">
        <title>Proteogenomic Insights into the Physiology of Marine, Sulfate-Reducing, Filamentous Desulfonema limicola and Desulfonema magnum.</title>
        <authorList>
            <person name="Schnaars V."/>
            <person name="Wohlbrand L."/>
            <person name="Scheve S."/>
            <person name="Hinrichs C."/>
            <person name="Reinhardt R."/>
            <person name="Rabus R."/>
        </authorList>
    </citation>
    <scope>NUCLEOTIDE SEQUENCE</scope>
    <source>
        <strain evidence="4">4be13</strain>
    </source>
</reference>